<keyword evidence="2" id="KW-1185">Reference proteome</keyword>
<dbReference type="EMBL" id="CAJVPT010024450">
    <property type="protein sequence ID" value="CAG8670636.1"/>
    <property type="molecule type" value="Genomic_DNA"/>
</dbReference>
<reference evidence="1" key="1">
    <citation type="submission" date="2021-06" db="EMBL/GenBank/DDBJ databases">
        <authorList>
            <person name="Kallberg Y."/>
            <person name="Tangrot J."/>
            <person name="Rosling A."/>
        </authorList>
    </citation>
    <scope>NUCLEOTIDE SEQUENCE</scope>
    <source>
        <strain evidence="1">CL356</strain>
    </source>
</reference>
<feature type="non-terminal residue" evidence="1">
    <location>
        <position position="1"/>
    </location>
</feature>
<evidence type="ECO:0000313" key="2">
    <source>
        <dbReference type="Proteomes" id="UP000789525"/>
    </source>
</evidence>
<accession>A0ACA9NVS0</accession>
<organism evidence="1 2">
    <name type="scientific">Acaulospora colombiana</name>
    <dbReference type="NCBI Taxonomy" id="27376"/>
    <lineage>
        <taxon>Eukaryota</taxon>
        <taxon>Fungi</taxon>
        <taxon>Fungi incertae sedis</taxon>
        <taxon>Mucoromycota</taxon>
        <taxon>Glomeromycotina</taxon>
        <taxon>Glomeromycetes</taxon>
        <taxon>Diversisporales</taxon>
        <taxon>Acaulosporaceae</taxon>
        <taxon>Acaulospora</taxon>
    </lineage>
</organism>
<comment type="caution">
    <text evidence="1">The sequence shown here is derived from an EMBL/GenBank/DDBJ whole genome shotgun (WGS) entry which is preliminary data.</text>
</comment>
<sequence length="75" mass="8184">MGTGGVFIVVVDEESKSREFLGDLLENIQRKRTVAVEDSLPDDGTNPFIESFLCLLTDEAEDLDSEVTDDGGEGF</sequence>
<protein>
    <submittedName>
        <fullName evidence="1">6810_t:CDS:1</fullName>
    </submittedName>
</protein>
<evidence type="ECO:0000313" key="1">
    <source>
        <dbReference type="EMBL" id="CAG8670636.1"/>
    </source>
</evidence>
<gene>
    <name evidence="1" type="ORF">ACOLOM_LOCUS8938</name>
</gene>
<name>A0ACA9NVS0_9GLOM</name>
<proteinExistence type="predicted"/>
<feature type="non-terminal residue" evidence="1">
    <location>
        <position position="75"/>
    </location>
</feature>
<dbReference type="Proteomes" id="UP000789525">
    <property type="component" value="Unassembled WGS sequence"/>
</dbReference>